<evidence type="ECO:0000259" key="1">
    <source>
        <dbReference type="PROSITE" id="PS50883"/>
    </source>
</evidence>
<dbReference type="InterPro" id="IPR050706">
    <property type="entry name" value="Cyclic-di-GMP_PDE-like"/>
</dbReference>
<dbReference type="Proteomes" id="UP000094379">
    <property type="component" value="Unassembled WGS sequence"/>
</dbReference>
<reference evidence="2 3" key="1">
    <citation type="submission" date="2016-07" db="EMBL/GenBank/DDBJ databases">
        <title>Draft Genome Sequence of Methylophaga muralis Bur 1.</title>
        <authorList>
            <person name="Vasilenko O.V."/>
            <person name="Doronina N.V."/>
            <person name="Shmareva M.N."/>
            <person name="Tarlachkov S.V."/>
            <person name="Mustakhimov I."/>
            <person name="Trotsenko Y.A."/>
        </authorList>
    </citation>
    <scope>NUCLEOTIDE SEQUENCE [LARGE SCALE GENOMIC DNA]</scope>
    <source>
        <strain evidence="2 3">Bur 1</strain>
    </source>
</reference>
<dbReference type="STRING" id="291169.A9E74_02687"/>
<dbReference type="CDD" id="cd01948">
    <property type="entry name" value="EAL"/>
    <property type="match status" value="1"/>
</dbReference>
<dbReference type="Pfam" id="PF00563">
    <property type="entry name" value="EAL"/>
    <property type="match status" value="1"/>
</dbReference>
<organism evidence="2 3">
    <name type="scientific">Methylophaga muralis</name>
    <dbReference type="NCBI Taxonomy" id="291169"/>
    <lineage>
        <taxon>Bacteria</taxon>
        <taxon>Pseudomonadati</taxon>
        <taxon>Pseudomonadota</taxon>
        <taxon>Gammaproteobacteria</taxon>
        <taxon>Thiotrichales</taxon>
        <taxon>Piscirickettsiaceae</taxon>
        <taxon>Methylophaga</taxon>
    </lineage>
</organism>
<proteinExistence type="predicted"/>
<evidence type="ECO:0000313" key="2">
    <source>
        <dbReference type="EMBL" id="ODN65533.1"/>
    </source>
</evidence>
<dbReference type="Gene3D" id="3.20.20.450">
    <property type="entry name" value="EAL domain"/>
    <property type="match status" value="1"/>
</dbReference>
<evidence type="ECO:0000313" key="3">
    <source>
        <dbReference type="Proteomes" id="UP000094379"/>
    </source>
</evidence>
<feature type="domain" description="EAL" evidence="1">
    <location>
        <begin position="1"/>
        <end position="95"/>
    </location>
</feature>
<dbReference type="EMBL" id="MCRI01000056">
    <property type="protein sequence ID" value="ODN65533.1"/>
    <property type="molecule type" value="Genomic_DNA"/>
</dbReference>
<dbReference type="InterPro" id="IPR035919">
    <property type="entry name" value="EAL_sf"/>
</dbReference>
<accession>A0A1E3GNA8</accession>
<dbReference type="PANTHER" id="PTHR33121">
    <property type="entry name" value="CYCLIC DI-GMP PHOSPHODIESTERASE PDEF"/>
    <property type="match status" value="1"/>
</dbReference>
<dbReference type="InterPro" id="IPR001633">
    <property type="entry name" value="EAL_dom"/>
</dbReference>
<keyword evidence="3" id="KW-1185">Reference proteome</keyword>
<sequence length="104" mass="11788">MGHSSLSYLRNIEADILKIDMFYIRNMLNDSKNMAIVKTIISTAQIFGMKTLAEGVEDVETANALKVLGCDYAQGYFYSYPLTISEFEEKWIKHNHNSQSGLNS</sequence>
<dbReference type="SUPFAM" id="SSF141868">
    <property type="entry name" value="EAL domain-like"/>
    <property type="match status" value="1"/>
</dbReference>
<dbReference type="PROSITE" id="PS50883">
    <property type="entry name" value="EAL"/>
    <property type="match status" value="1"/>
</dbReference>
<name>A0A1E3GNA8_9GAMM</name>
<comment type="caution">
    <text evidence="2">The sequence shown here is derived from an EMBL/GenBank/DDBJ whole genome shotgun (WGS) entry which is preliminary data.</text>
</comment>
<dbReference type="GO" id="GO:0071111">
    <property type="term" value="F:cyclic-guanylate-specific phosphodiesterase activity"/>
    <property type="evidence" value="ECO:0007669"/>
    <property type="project" value="InterPro"/>
</dbReference>
<gene>
    <name evidence="2" type="primary">cph2_9</name>
    <name evidence="2" type="ORF">A9E74_02687</name>
</gene>
<dbReference type="PANTHER" id="PTHR33121:SF71">
    <property type="entry name" value="OXYGEN SENSOR PROTEIN DOSP"/>
    <property type="match status" value="1"/>
</dbReference>
<dbReference type="AlphaFoldDB" id="A0A1E3GNA8"/>
<protein>
    <submittedName>
        <fullName evidence="2">Phytochrome-like protein cph2</fullName>
    </submittedName>
</protein>